<evidence type="ECO:0000313" key="10">
    <source>
        <dbReference type="EMBL" id="BDG02107.1"/>
    </source>
</evidence>
<evidence type="ECO:0000313" key="11">
    <source>
        <dbReference type="Proteomes" id="UP001162891"/>
    </source>
</evidence>
<dbReference type="NCBIfam" id="TIGR02937">
    <property type="entry name" value="sigma70-ECF"/>
    <property type="match status" value="1"/>
</dbReference>
<dbReference type="InterPro" id="IPR036388">
    <property type="entry name" value="WH-like_DNA-bd_sf"/>
</dbReference>
<feature type="domain" description="RNA polymerase sigma-70 region 2" evidence="8">
    <location>
        <begin position="25"/>
        <end position="91"/>
    </location>
</feature>
<feature type="domain" description="RNA polymerase sigma factor 70 region 4 type 2" evidence="9">
    <location>
        <begin position="113"/>
        <end position="165"/>
    </location>
</feature>
<dbReference type="SUPFAM" id="SSF88946">
    <property type="entry name" value="Sigma2 domain of RNA polymerase sigma factors"/>
    <property type="match status" value="1"/>
</dbReference>
<dbReference type="SUPFAM" id="SSF88659">
    <property type="entry name" value="Sigma3 and sigma4 domains of RNA polymerase sigma factors"/>
    <property type="match status" value="1"/>
</dbReference>
<dbReference type="Gene3D" id="1.10.10.10">
    <property type="entry name" value="Winged helix-like DNA-binding domain superfamily/Winged helix DNA-binding domain"/>
    <property type="match status" value="1"/>
</dbReference>
<keyword evidence="2 6" id="KW-0805">Transcription regulation</keyword>
<proteinExistence type="inferred from homology"/>
<keyword evidence="11" id="KW-1185">Reference proteome</keyword>
<dbReference type="InterPro" id="IPR013325">
    <property type="entry name" value="RNA_pol_sigma_r2"/>
</dbReference>
<dbReference type="Gene3D" id="1.10.1740.10">
    <property type="match status" value="1"/>
</dbReference>
<evidence type="ECO:0000256" key="4">
    <source>
        <dbReference type="ARBA" id="ARBA00023125"/>
    </source>
</evidence>
<gene>
    <name evidence="10" type="ORF">AMOR_11030</name>
</gene>
<evidence type="ECO:0000256" key="6">
    <source>
        <dbReference type="RuleBase" id="RU000716"/>
    </source>
</evidence>
<dbReference type="Pfam" id="PF04542">
    <property type="entry name" value="Sigma70_r2"/>
    <property type="match status" value="1"/>
</dbReference>
<accession>A0ABM7WRJ8</accession>
<evidence type="ECO:0000256" key="7">
    <source>
        <dbReference type="SAM" id="MobiDB-lite"/>
    </source>
</evidence>
<dbReference type="PANTHER" id="PTHR43133:SF51">
    <property type="entry name" value="RNA POLYMERASE SIGMA FACTOR"/>
    <property type="match status" value="1"/>
</dbReference>
<evidence type="ECO:0000256" key="3">
    <source>
        <dbReference type="ARBA" id="ARBA00023082"/>
    </source>
</evidence>
<feature type="region of interest" description="Disordered" evidence="7">
    <location>
        <begin position="87"/>
        <end position="109"/>
    </location>
</feature>
<dbReference type="InterPro" id="IPR013249">
    <property type="entry name" value="RNA_pol_sigma70_r4_t2"/>
</dbReference>
<dbReference type="InterPro" id="IPR014284">
    <property type="entry name" value="RNA_pol_sigma-70_dom"/>
</dbReference>
<keyword evidence="4 6" id="KW-0238">DNA-binding</keyword>
<reference evidence="11" key="1">
    <citation type="journal article" date="2022" name="Int. J. Syst. Evol. Microbiol.">
        <title>Anaeromyxobacter oryzae sp. nov., Anaeromyxobacter diazotrophicus sp. nov. and Anaeromyxobacter paludicola sp. nov., isolated from paddy soils.</title>
        <authorList>
            <person name="Itoh H."/>
            <person name="Xu Z."/>
            <person name="Mise K."/>
            <person name="Masuda Y."/>
            <person name="Ushijima N."/>
            <person name="Hayakawa C."/>
            <person name="Shiratori Y."/>
            <person name="Senoo K."/>
        </authorList>
    </citation>
    <scope>NUCLEOTIDE SEQUENCE [LARGE SCALE GENOMIC DNA]</scope>
    <source>
        <strain evidence="11">Red232</strain>
    </source>
</reference>
<evidence type="ECO:0000256" key="2">
    <source>
        <dbReference type="ARBA" id="ARBA00023015"/>
    </source>
</evidence>
<dbReference type="PANTHER" id="PTHR43133">
    <property type="entry name" value="RNA POLYMERASE ECF-TYPE SIGMA FACTO"/>
    <property type="match status" value="1"/>
</dbReference>
<feature type="compositionally biased region" description="Pro residues" evidence="7">
    <location>
        <begin position="93"/>
        <end position="104"/>
    </location>
</feature>
<evidence type="ECO:0000259" key="9">
    <source>
        <dbReference type="Pfam" id="PF08281"/>
    </source>
</evidence>
<dbReference type="Proteomes" id="UP001162891">
    <property type="component" value="Chromosome"/>
</dbReference>
<dbReference type="EMBL" id="AP025591">
    <property type="protein sequence ID" value="BDG02107.1"/>
    <property type="molecule type" value="Genomic_DNA"/>
</dbReference>
<keyword evidence="5 6" id="KW-0804">Transcription</keyword>
<sequence>MTGPSDAALVARVLADDDRRAFAELVRRHQSAIRTLLRRLCVGDAARADDLAQETFLRAYRKLATWRGDARFSTWLHQIAWRAWATDARRRPAPQPEPPPPSPGPSARADARLDLERAFAVLRDEERAALALAFGEDLSHEEAAAILEWPLGTLKSHVARGKEKLRRFFAAAEAS</sequence>
<keyword evidence="3 6" id="KW-0731">Sigma factor</keyword>
<dbReference type="PROSITE" id="PS01063">
    <property type="entry name" value="SIGMA70_ECF"/>
    <property type="match status" value="1"/>
</dbReference>
<dbReference type="CDD" id="cd06171">
    <property type="entry name" value="Sigma70_r4"/>
    <property type="match status" value="1"/>
</dbReference>
<comment type="similarity">
    <text evidence="1 6">Belongs to the sigma-70 factor family. ECF subfamily.</text>
</comment>
<protein>
    <recommendedName>
        <fullName evidence="6">RNA polymerase sigma factor</fullName>
    </recommendedName>
</protein>
<evidence type="ECO:0000256" key="1">
    <source>
        <dbReference type="ARBA" id="ARBA00010641"/>
    </source>
</evidence>
<dbReference type="InterPro" id="IPR039425">
    <property type="entry name" value="RNA_pol_sigma-70-like"/>
</dbReference>
<organism evidence="10 11">
    <name type="scientific">Anaeromyxobacter oryzae</name>
    <dbReference type="NCBI Taxonomy" id="2918170"/>
    <lineage>
        <taxon>Bacteria</taxon>
        <taxon>Pseudomonadati</taxon>
        <taxon>Myxococcota</taxon>
        <taxon>Myxococcia</taxon>
        <taxon>Myxococcales</taxon>
        <taxon>Cystobacterineae</taxon>
        <taxon>Anaeromyxobacteraceae</taxon>
        <taxon>Anaeromyxobacter</taxon>
    </lineage>
</organism>
<dbReference type="RefSeq" id="WP_248359367.1">
    <property type="nucleotide sequence ID" value="NZ_AP025591.1"/>
</dbReference>
<dbReference type="Pfam" id="PF08281">
    <property type="entry name" value="Sigma70_r4_2"/>
    <property type="match status" value="1"/>
</dbReference>
<evidence type="ECO:0000259" key="8">
    <source>
        <dbReference type="Pfam" id="PF04542"/>
    </source>
</evidence>
<dbReference type="InterPro" id="IPR000838">
    <property type="entry name" value="RNA_pol_sigma70_ECF_CS"/>
</dbReference>
<name>A0ABM7WRJ8_9BACT</name>
<dbReference type="InterPro" id="IPR007627">
    <property type="entry name" value="RNA_pol_sigma70_r2"/>
</dbReference>
<evidence type="ECO:0000256" key="5">
    <source>
        <dbReference type="ARBA" id="ARBA00023163"/>
    </source>
</evidence>
<dbReference type="InterPro" id="IPR013324">
    <property type="entry name" value="RNA_pol_sigma_r3/r4-like"/>
</dbReference>